<reference evidence="1" key="1">
    <citation type="submission" date="2018-05" db="EMBL/GenBank/DDBJ databases">
        <authorList>
            <person name="Lanie J.A."/>
            <person name="Ng W.-L."/>
            <person name="Kazmierczak K.M."/>
            <person name="Andrzejewski T.M."/>
            <person name="Davidsen T.M."/>
            <person name="Wayne K.J."/>
            <person name="Tettelin H."/>
            <person name="Glass J.I."/>
            <person name="Rusch D."/>
            <person name="Podicherti R."/>
            <person name="Tsui H.-C.T."/>
            <person name="Winkler M.E."/>
        </authorList>
    </citation>
    <scope>NUCLEOTIDE SEQUENCE</scope>
</reference>
<evidence type="ECO:0000313" key="1">
    <source>
        <dbReference type="EMBL" id="SVB70194.1"/>
    </source>
</evidence>
<protein>
    <submittedName>
        <fullName evidence="1">Uncharacterized protein</fullName>
    </submittedName>
</protein>
<dbReference type="EMBL" id="UINC01053550">
    <property type="protein sequence ID" value="SVB70194.1"/>
    <property type="molecule type" value="Genomic_DNA"/>
</dbReference>
<organism evidence="1">
    <name type="scientific">marine metagenome</name>
    <dbReference type="NCBI Taxonomy" id="408172"/>
    <lineage>
        <taxon>unclassified sequences</taxon>
        <taxon>metagenomes</taxon>
        <taxon>ecological metagenomes</taxon>
    </lineage>
</organism>
<name>A0A382G6D6_9ZZZZ</name>
<proteinExistence type="predicted"/>
<accession>A0A382G6D6</accession>
<dbReference type="PROSITE" id="PS51257">
    <property type="entry name" value="PROKAR_LIPOPROTEIN"/>
    <property type="match status" value="1"/>
</dbReference>
<feature type="non-terminal residue" evidence="1">
    <location>
        <position position="76"/>
    </location>
</feature>
<sequence length="76" mass="8285">MKAKIRILLLPIILVMSSCQFGPDDPDTISDAELIQLIIEANKIDIDLDELPSQSRTVVENEIEYDGIGASKASGL</sequence>
<dbReference type="AlphaFoldDB" id="A0A382G6D6"/>
<gene>
    <name evidence="1" type="ORF">METZ01_LOCUS223048</name>
</gene>